<comment type="caution">
    <text evidence="1">The sequence shown here is derived from an EMBL/GenBank/DDBJ whole genome shotgun (WGS) entry which is preliminary data.</text>
</comment>
<name>A0A2P7RCY0_9GAMM</name>
<protein>
    <submittedName>
        <fullName evidence="1">Uncharacterized protein</fullName>
    </submittedName>
</protein>
<evidence type="ECO:0000313" key="2">
    <source>
        <dbReference type="Proteomes" id="UP000240243"/>
    </source>
</evidence>
<gene>
    <name evidence="1" type="ORF">C7H85_04325</name>
</gene>
<dbReference type="AlphaFoldDB" id="A0A2P7RCY0"/>
<dbReference type="EMBL" id="PXYG01000001">
    <property type="protein sequence ID" value="PSJ48030.1"/>
    <property type="molecule type" value="Genomic_DNA"/>
</dbReference>
<dbReference type="Proteomes" id="UP000240243">
    <property type="component" value="Unassembled WGS sequence"/>
</dbReference>
<organism evidence="1 2">
    <name type="scientific">Zobellella endophytica</name>
    <dbReference type="NCBI Taxonomy" id="2116700"/>
    <lineage>
        <taxon>Bacteria</taxon>
        <taxon>Pseudomonadati</taxon>
        <taxon>Pseudomonadota</taxon>
        <taxon>Gammaproteobacteria</taxon>
        <taxon>Aeromonadales</taxon>
        <taxon>Aeromonadaceae</taxon>
        <taxon>Zobellella</taxon>
    </lineage>
</organism>
<keyword evidence="2" id="KW-1185">Reference proteome</keyword>
<reference evidence="1 2" key="1">
    <citation type="submission" date="2018-03" db="EMBL/GenBank/DDBJ databases">
        <title>The draft genome of Zobellella sp. 59N8.</title>
        <authorList>
            <person name="Liu L."/>
            <person name="Li L."/>
            <person name="Zhang X."/>
            <person name="Liang L."/>
            <person name="Wang T."/>
        </authorList>
    </citation>
    <scope>NUCLEOTIDE SEQUENCE [LARGE SCALE GENOMIC DNA]</scope>
    <source>
        <strain evidence="1 2">59N8</strain>
    </source>
</reference>
<proteinExistence type="predicted"/>
<sequence length="77" mass="8673">MLKISGLALSAFLLTKKQIMSKRVELAICQVRMIFHIPAGIKFRARIAQLLGTKEYKVNQGVQFALTHIFIVFEVPG</sequence>
<evidence type="ECO:0000313" key="1">
    <source>
        <dbReference type="EMBL" id="PSJ48030.1"/>
    </source>
</evidence>
<accession>A0A2P7RCY0</accession>